<protein>
    <submittedName>
        <fullName evidence="1">Uncharacterized protein</fullName>
    </submittedName>
</protein>
<gene>
    <name evidence="1" type="ORF">AK812_SmicGene42148</name>
</gene>
<dbReference type="EMBL" id="LSRX01001717">
    <property type="protein sequence ID" value="OLP77756.1"/>
    <property type="molecule type" value="Genomic_DNA"/>
</dbReference>
<name>A0A1Q9C4C7_SYMMI</name>
<keyword evidence="2" id="KW-1185">Reference proteome</keyword>
<organism evidence="1 2">
    <name type="scientific">Symbiodinium microadriaticum</name>
    <name type="common">Dinoflagellate</name>
    <name type="synonym">Zooxanthella microadriatica</name>
    <dbReference type="NCBI Taxonomy" id="2951"/>
    <lineage>
        <taxon>Eukaryota</taxon>
        <taxon>Sar</taxon>
        <taxon>Alveolata</taxon>
        <taxon>Dinophyceae</taxon>
        <taxon>Suessiales</taxon>
        <taxon>Symbiodiniaceae</taxon>
        <taxon>Symbiodinium</taxon>
    </lineage>
</organism>
<comment type="caution">
    <text evidence="1">The sequence shown here is derived from an EMBL/GenBank/DDBJ whole genome shotgun (WGS) entry which is preliminary data.</text>
</comment>
<accession>A0A1Q9C4C7</accession>
<dbReference type="InterPro" id="IPR016024">
    <property type="entry name" value="ARM-type_fold"/>
</dbReference>
<dbReference type="Proteomes" id="UP000186817">
    <property type="component" value="Unassembled WGS sequence"/>
</dbReference>
<proteinExistence type="predicted"/>
<evidence type="ECO:0000313" key="2">
    <source>
        <dbReference type="Proteomes" id="UP000186817"/>
    </source>
</evidence>
<evidence type="ECO:0000313" key="1">
    <source>
        <dbReference type="EMBL" id="OLP77756.1"/>
    </source>
</evidence>
<sequence length="179" mass="20013">MGIQSITKIRPPAEPLTDLLVAAAQLENEDPDVRICVARSLLAMYVRRTAAAATAKCAELEETAELAVHKDIFRYVRRTAAAATAKCAELEETAELAVHKVAAAQLENEDPDVRICVARSLLAMHRASVSEAPPKSRALNIVRRVFKSNEELEGVELVEWEQMWKQREMHCEELEERGH</sequence>
<dbReference type="SUPFAM" id="SSF48371">
    <property type="entry name" value="ARM repeat"/>
    <property type="match status" value="1"/>
</dbReference>
<dbReference type="AlphaFoldDB" id="A0A1Q9C4C7"/>
<reference evidence="1 2" key="1">
    <citation type="submission" date="2016-02" db="EMBL/GenBank/DDBJ databases">
        <title>Genome analysis of coral dinoflagellate symbionts highlights evolutionary adaptations to a symbiotic lifestyle.</title>
        <authorList>
            <person name="Aranda M."/>
            <person name="Li Y."/>
            <person name="Liew Y.J."/>
            <person name="Baumgarten S."/>
            <person name="Simakov O."/>
            <person name="Wilson M."/>
            <person name="Piel J."/>
            <person name="Ashoor H."/>
            <person name="Bougouffa S."/>
            <person name="Bajic V.B."/>
            <person name="Ryu T."/>
            <person name="Ravasi T."/>
            <person name="Bayer T."/>
            <person name="Micklem G."/>
            <person name="Kim H."/>
            <person name="Bhak J."/>
            <person name="Lajeunesse T.C."/>
            <person name="Voolstra C.R."/>
        </authorList>
    </citation>
    <scope>NUCLEOTIDE SEQUENCE [LARGE SCALE GENOMIC DNA]</scope>
    <source>
        <strain evidence="1 2">CCMP2467</strain>
    </source>
</reference>
<dbReference type="OrthoDB" id="427518at2759"/>